<proteinExistence type="predicted"/>
<accession>A0A183G6F6</accession>
<evidence type="ECO:0000313" key="3">
    <source>
        <dbReference type="Proteomes" id="UP000050761"/>
    </source>
</evidence>
<keyword evidence="1" id="KW-0812">Transmembrane</keyword>
<dbReference type="EMBL" id="UZAH01029912">
    <property type="protein sequence ID" value="VDP08436.1"/>
    <property type="molecule type" value="Genomic_DNA"/>
</dbReference>
<reference evidence="2 3" key="1">
    <citation type="submission" date="2018-11" db="EMBL/GenBank/DDBJ databases">
        <authorList>
            <consortium name="Pathogen Informatics"/>
        </authorList>
    </citation>
    <scope>NUCLEOTIDE SEQUENCE [LARGE SCALE GENOMIC DNA]</scope>
</reference>
<gene>
    <name evidence="2" type="ORF">HPBE_LOCUS17279</name>
</gene>
<organism evidence="3 4">
    <name type="scientific">Heligmosomoides polygyrus</name>
    <name type="common">Parasitic roundworm</name>
    <dbReference type="NCBI Taxonomy" id="6339"/>
    <lineage>
        <taxon>Eukaryota</taxon>
        <taxon>Metazoa</taxon>
        <taxon>Ecdysozoa</taxon>
        <taxon>Nematoda</taxon>
        <taxon>Chromadorea</taxon>
        <taxon>Rhabditida</taxon>
        <taxon>Rhabditina</taxon>
        <taxon>Rhabditomorpha</taxon>
        <taxon>Strongyloidea</taxon>
        <taxon>Heligmosomidae</taxon>
        <taxon>Heligmosomoides</taxon>
    </lineage>
</organism>
<sequence length="120" mass="13470">MRRHDQADLPVIIIGNGPAGLSLSAFLSGVLPFYNPNKPHPDPLMNQKLLENLDQSLLDQRVSLGDSTVISVYRRRNASGLCLSFLRIDEIHRLVPRTGRFTTQAVIFMEISLERDVSLD</sequence>
<dbReference type="PANTHER" id="PTHR15192:SF8">
    <property type="entry name" value="FAD_NAD(P)-BINDING DOMAIN-CONTAINING PROTEIN"/>
    <property type="match status" value="1"/>
</dbReference>
<dbReference type="PANTHER" id="PTHR15192">
    <property type="entry name" value="PROTEIN CBG05349"/>
    <property type="match status" value="1"/>
</dbReference>
<keyword evidence="3" id="KW-1185">Reference proteome</keyword>
<protein>
    <submittedName>
        <fullName evidence="4">FAD_binding_3 domain-containing protein</fullName>
    </submittedName>
</protein>
<dbReference type="InterPro" id="IPR029731">
    <property type="entry name" value="OSGIN1/2"/>
</dbReference>
<name>A0A183G6F6_HELPZ</name>
<dbReference type="AlphaFoldDB" id="A0A183G6F6"/>
<keyword evidence="1" id="KW-1133">Transmembrane helix</keyword>
<evidence type="ECO:0000256" key="1">
    <source>
        <dbReference type="SAM" id="Phobius"/>
    </source>
</evidence>
<evidence type="ECO:0000313" key="2">
    <source>
        <dbReference type="EMBL" id="VDP08436.1"/>
    </source>
</evidence>
<dbReference type="WBParaSite" id="HPBE_0001728001-mRNA-1">
    <property type="protein sequence ID" value="HPBE_0001728001-mRNA-1"/>
    <property type="gene ID" value="HPBE_0001728001"/>
</dbReference>
<feature type="transmembrane region" description="Helical" evidence="1">
    <location>
        <begin position="12"/>
        <end position="34"/>
    </location>
</feature>
<reference evidence="4" key="2">
    <citation type="submission" date="2019-09" db="UniProtKB">
        <authorList>
            <consortium name="WormBaseParasite"/>
        </authorList>
    </citation>
    <scope>IDENTIFICATION</scope>
</reference>
<dbReference type="Proteomes" id="UP000050761">
    <property type="component" value="Unassembled WGS sequence"/>
</dbReference>
<keyword evidence="1" id="KW-0472">Membrane</keyword>
<evidence type="ECO:0000313" key="4">
    <source>
        <dbReference type="WBParaSite" id="HPBE_0001728001-mRNA-1"/>
    </source>
</evidence>
<dbReference type="OrthoDB" id="412005at2759"/>
<accession>A0A3P8EMS7</accession>